<evidence type="ECO:0000313" key="2">
    <source>
        <dbReference type="Proteomes" id="UP000031535"/>
    </source>
</evidence>
<comment type="caution">
    <text evidence="1">The sequence shown here is derived from an EMBL/GenBank/DDBJ whole genome shotgun (WGS) entry which is preliminary data.</text>
</comment>
<proteinExistence type="predicted"/>
<dbReference type="Proteomes" id="UP000031535">
    <property type="component" value="Unassembled WGS sequence"/>
</dbReference>
<reference evidence="1 2" key="1">
    <citation type="submission" date="2015-01" db="EMBL/GenBank/DDBJ databases">
        <title>Complete genome of Pseudomonas batumici UCM B-321 producer of the batumin antibiotic with strong antistaphilococcal and potential anticancer activity.</title>
        <authorList>
            <person name="Klochko V.V."/>
            <person name="Zelena L.B."/>
            <person name="Elena K.A."/>
            <person name="Reva O.N."/>
        </authorList>
    </citation>
    <scope>NUCLEOTIDE SEQUENCE [LARGE SCALE GENOMIC DNA]</scope>
    <source>
        <strain evidence="1 2">UCM B-321</strain>
    </source>
</reference>
<dbReference type="AlphaFoldDB" id="A0A0C2EEM1"/>
<organism evidence="1 2">
    <name type="scientific">Pseudomonas batumici</name>
    <dbReference type="NCBI Taxonomy" id="226910"/>
    <lineage>
        <taxon>Bacteria</taxon>
        <taxon>Pseudomonadati</taxon>
        <taxon>Pseudomonadota</taxon>
        <taxon>Gammaproteobacteria</taxon>
        <taxon>Pseudomonadales</taxon>
        <taxon>Pseudomonadaceae</taxon>
        <taxon>Pseudomonas</taxon>
    </lineage>
</organism>
<protein>
    <submittedName>
        <fullName evidence="1">Uncharacterized protein</fullName>
    </submittedName>
</protein>
<evidence type="ECO:0000313" key="1">
    <source>
        <dbReference type="EMBL" id="KIH84424.1"/>
    </source>
</evidence>
<gene>
    <name evidence="1" type="ORF">UCMB321_1655</name>
</gene>
<name>A0A0C2EEM1_9PSED</name>
<dbReference type="EMBL" id="JXDG01000018">
    <property type="protein sequence ID" value="KIH84424.1"/>
    <property type="molecule type" value="Genomic_DNA"/>
</dbReference>
<sequence>MLAMRSDGRHRRRLENRYRQQAGSYRLGGGFKISVWIPSPDHRPR</sequence>
<dbReference type="PATRIC" id="fig|226910.6.peg.1645"/>
<accession>A0A0C2EEM1</accession>
<keyword evidence="2" id="KW-1185">Reference proteome</keyword>